<sequence>MVDPVSLTVSVLALAVSATTAWLTLFRRGTVRMTPPTVIYFGPDAPRPGRATQLPKVYLRTLLFATSKRGRIVESMHVELHCNETHQSFNIWVHGDQKLVRGSGLYVGETGIGAEHHFLTPDDDNNFQYVAGKYRLEVFAHLLGDEQSKLLFSQDLEITTEIADALKKKQAGVYFDRGARSKAYIPHLDSREALDAVAIRALATHLSGGQGSQPEKSV</sequence>
<dbReference type="Proteomes" id="UP001082899">
    <property type="component" value="Unassembled WGS sequence"/>
</dbReference>
<proteinExistence type="predicted"/>
<reference evidence="1" key="1">
    <citation type="submission" date="2022-11" db="EMBL/GenBank/DDBJ databases">
        <title>Robbsia betulipollinis sp. nov., isolated from pollen of birch (Betula pendula).</title>
        <authorList>
            <person name="Shi H."/>
            <person name="Ambika Manirajan B."/>
            <person name="Ratering S."/>
            <person name="Geissler-Plaum R."/>
            <person name="Schnell S."/>
        </authorList>
    </citation>
    <scope>NUCLEOTIDE SEQUENCE</scope>
    <source>
        <strain evidence="1">Bb-Pol-6</strain>
    </source>
</reference>
<evidence type="ECO:0000313" key="2">
    <source>
        <dbReference type="Proteomes" id="UP001082899"/>
    </source>
</evidence>
<accession>A0ABT3ZUM5</accession>
<protein>
    <submittedName>
        <fullName evidence="1">Uncharacterized protein</fullName>
    </submittedName>
</protein>
<gene>
    <name evidence="1" type="ORF">OVY01_22560</name>
</gene>
<name>A0ABT3ZUM5_9BURK</name>
<dbReference type="EMBL" id="JAPMXC010000016">
    <property type="protein sequence ID" value="MCY0389925.1"/>
    <property type="molecule type" value="Genomic_DNA"/>
</dbReference>
<dbReference type="RefSeq" id="WP_267849888.1">
    <property type="nucleotide sequence ID" value="NZ_JAPMXC010000016.1"/>
</dbReference>
<keyword evidence="2" id="KW-1185">Reference proteome</keyword>
<comment type="caution">
    <text evidence="1">The sequence shown here is derived from an EMBL/GenBank/DDBJ whole genome shotgun (WGS) entry which is preliminary data.</text>
</comment>
<evidence type="ECO:0000313" key="1">
    <source>
        <dbReference type="EMBL" id="MCY0389925.1"/>
    </source>
</evidence>
<organism evidence="1 2">
    <name type="scientific">Robbsia betulipollinis</name>
    <dbReference type="NCBI Taxonomy" id="2981849"/>
    <lineage>
        <taxon>Bacteria</taxon>
        <taxon>Pseudomonadati</taxon>
        <taxon>Pseudomonadota</taxon>
        <taxon>Betaproteobacteria</taxon>
        <taxon>Burkholderiales</taxon>
        <taxon>Burkholderiaceae</taxon>
        <taxon>Robbsia</taxon>
    </lineage>
</organism>